<dbReference type="AlphaFoldDB" id="A0A8S9ZDU0"/>
<evidence type="ECO:0000313" key="1">
    <source>
        <dbReference type="EMBL" id="KAF7629883.1"/>
    </source>
</evidence>
<evidence type="ECO:0000313" key="2">
    <source>
        <dbReference type="Proteomes" id="UP000605970"/>
    </source>
</evidence>
<dbReference type="OrthoDB" id="5897036at2759"/>
<comment type="caution">
    <text evidence="1">The sequence shown here is derived from an EMBL/GenBank/DDBJ whole genome shotgun (WGS) entry which is preliminary data.</text>
</comment>
<gene>
    <name evidence="1" type="ORF">Mgra_00009111</name>
</gene>
<organism evidence="1 2">
    <name type="scientific">Meloidogyne graminicola</name>
    <dbReference type="NCBI Taxonomy" id="189291"/>
    <lineage>
        <taxon>Eukaryota</taxon>
        <taxon>Metazoa</taxon>
        <taxon>Ecdysozoa</taxon>
        <taxon>Nematoda</taxon>
        <taxon>Chromadorea</taxon>
        <taxon>Rhabditida</taxon>
        <taxon>Tylenchina</taxon>
        <taxon>Tylenchomorpha</taxon>
        <taxon>Tylenchoidea</taxon>
        <taxon>Meloidogynidae</taxon>
        <taxon>Meloidogyninae</taxon>
        <taxon>Meloidogyne</taxon>
    </lineage>
</organism>
<sequence>MGNVNQIPRLPIDNIFLTPGNVLIHVEGKFSKQRAQAMEKGEGYNRYYNLIRGSVARVPVVYQGGGLIGNFNPGDQVWVRGGKGFPIKDVDGTRYYVFHEWDIAVNLTQRR</sequence>
<dbReference type="Proteomes" id="UP000605970">
    <property type="component" value="Unassembled WGS sequence"/>
</dbReference>
<reference evidence="1" key="1">
    <citation type="journal article" date="2020" name="Ecol. Evol.">
        <title>Genome structure and content of the rice root-knot nematode (Meloidogyne graminicola).</title>
        <authorList>
            <person name="Phan N.T."/>
            <person name="Danchin E.G.J."/>
            <person name="Klopp C."/>
            <person name="Perfus-Barbeoch L."/>
            <person name="Kozlowski D.K."/>
            <person name="Koutsovoulos G.D."/>
            <person name="Lopez-Roques C."/>
            <person name="Bouchez O."/>
            <person name="Zahm M."/>
            <person name="Besnard G."/>
            <person name="Bellafiore S."/>
        </authorList>
    </citation>
    <scope>NUCLEOTIDE SEQUENCE</scope>
    <source>
        <strain evidence="1">VN-18</strain>
    </source>
</reference>
<accession>A0A8S9ZDU0</accession>
<name>A0A8S9ZDU0_9BILA</name>
<proteinExistence type="predicted"/>
<keyword evidence="2" id="KW-1185">Reference proteome</keyword>
<dbReference type="EMBL" id="JABEBT010000138">
    <property type="protein sequence ID" value="KAF7629883.1"/>
    <property type="molecule type" value="Genomic_DNA"/>
</dbReference>
<protein>
    <submittedName>
        <fullName evidence="1">Uncharacterized protein</fullName>
    </submittedName>
</protein>